<reference evidence="2 3" key="1">
    <citation type="submission" date="2010-07" db="EMBL/GenBank/DDBJ databases">
        <title>The draft genome of Paenibacillus curdlanolyticus YK9.</title>
        <authorList>
            <consortium name="US DOE Joint Genome Institute (JGI-PGF)"/>
            <person name="Lucas S."/>
            <person name="Copeland A."/>
            <person name="Lapidus A."/>
            <person name="Cheng J.-F."/>
            <person name="Bruce D."/>
            <person name="Goodwin L."/>
            <person name="Pitluck S."/>
            <person name="Land M.L."/>
            <person name="Hauser L."/>
            <person name="Chang Y.-J."/>
            <person name="Jeffries C."/>
            <person name="Anderson I.J."/>
            <person name="Johnson E."/>
            <person name="Loganathan U."/>
            <person name="Mulhopadhyay B."/>
            <person name="Kyrpides N."/>
            <person name="Woyke T.J."/>
        </authorList>
    </citation>
    <scope>NUCLEOTIDE SEQUENCE [LARGE SCALE GENOMIC DNA]</scope>
    <source>
        <strain evidence="2 3">YK9</strain>
    </source>
</reference>
<keyword evidence="3" id="KW-1185">Reference proteome</keyword>
<dbReference type="OrthoDB" id="2678663at2"/>
<evidence type="ECO:0000256" key="1">
    <source>
        <dbReference type="SAM" id="Phobius"/>
    </source>
</evidence>
<dbReference type="RefSeq" id="WP_006037704.1">
    <property type="nucleotide sequence ID" value="NZ_AEDD01000004.1"/>
</dbReference>
<evidence type="ECO:0000313" key="3">
    <source>
        <dbReference type="Proteomes" id="UP000005387"/>
    </source>
</evidence>
<keyword evidence="1" id="KW-1133">Transmembrane helix</keyword>
<keyword evidence="1" id="KW-0812">Transmembrane</keyword>
<sequence>MNDLQGAWHIAKHEWKKDWIGLLFILVFIGYMLTMTLPFFRNAFDPSQSFPFGWAVDFLQIAILPVLGFPMNRTLFRAWREDSFTNKIMHWRILPISVRQIVAARQIQLFGILSAALFIYFAVQYAISPTLQEHVGIVHYIGYSLCWFGYAMGIGATYTFWEQGFSGKLYTIASFGYVVIYFLIPTLMNSNEESISIRILTALESGNWWYTVGALLLAAILCAVSYWGSVRRLSVRVYNR</sequence>
<feature type="transmembrane region" description="Helical" evidence="1">
    <location>
        <begin position="109"/>
        <end position="128"/>
    </location>
</feature>
<accession>E0I7U2</accession>
<feature type="transmembrane region" description="Helical" evidence="1">
    <location>
        <begin position="140"/>
        <end position="161"/>
    </location>
</feature>
<evidence type="ECO:0000313" key="2">
    <source>
        <dbReference type="EMBL" id="EFM11247.1"/>
    </source>
</evidence>
<dbReference type="EMBL" id="AEDD01000004">
    <property type="protein sequence ID" value="EFM11247.1"/>
    <property type="molecule type" value="Genomic_DNA"/>
</dbReference>
<gene>
    <name evidence="2" type="ORF">PaecuDRAFT_1693</name>
</gene>
<dbReference type="STRING" id="717606.PaecuDRAFT_1693"/>
<keyword evidence="1" id="KW-0472">Membrane</keyword>
<feature type="transmembrane region" description="Helical" evidence="1">
    <location>
        <begin position="20"/>
        <end position="40"/>
    </location>
</feature>
<evidence type="ECO:0008006" key="4">
    <source>
        <dbReference type="Google" id="ProtNLM"/>
    </source>
</evidence>
<name>E0I7U2_9BACL</name>
<protein>
    <recommendedName>
        <fullName evidence="4">ABC-2 family transporter protein</fullName>
    </recommendedName>
</protein>
<feature type="transmembrane region" description="Helical" evidence="1">
    <location>
        <begin position="168"/>
        <end position="188"/>
    </location>
</feature>
<feature type="transmembrane region" description="Helical" evidence="1">
    <location>
        <begin position="52"/>
        <end position="71"/>
    </location>
</feature>
<dbReference type="AlphaFoldDB" id="E0I7U2"/>
<organism evidence="2 3">
    <name type="scientific">Paenibacillus curdlanolyticus YK9</name>
    <dbReference type="NCBI Taxonomy" id="717606"/>
    <lineage>
        <taxon>Bacteria</taxon>
        <taxon>Bacillati</taxon>
        <taxon>Bacillota</taxon>
        <taxon>Bacilli</taxon>
        <taxon>Bacillales</taxon>
        <taxon>Paenibacillaceae</taxon>
        <taxon>Paenibacillus</taxon>
    </lineage>
</organism>
<proteinExistence type="predicted"/>
<feature type="transmembrane region" description="Helical" evidence="1">
    <location>
        <begin position="208"/>
        <end position="230"/>
    </location>
</feature>
<dbReference type="Proteomes" id="UP000005387">
    <property type="component" value="Unassembled WGS sequence"/>
</dbReference>